<evidence type="ECO:0000313" key="1">
    <source>
        <dbReference type="EMBL" id="KAF3598684.1"/>
    </source>
</evidence>
<sequence>MPSDPQFGVLEESQVKINPLAGRPKIFSDVLEEMCRYLVDEIGEDKSIKMDKKKKTVREAELDPVAQRTVIKLKFISFVTLELNRRKGLVFHYGKMTWSDATLT</sequence>
<organism evidence="1 2">
    <name type="scientific">Brassica cretica</name>
    <name type="common">Mustard</name>
    <dbReference type="NCBI Taxonomy" id="69181"/>
    <lineage>
        <taxon>Eukaryota</taxon>
        <taxon>Viridiplantae</taxon>
        <taxon>Streptophyta</taxon>
        <taxon>Embryophyta</taxon>
        <taxon>Tracheophyta</taxon>
        <taxon>Spermatophyta</taxon>
        <taxon>Magnoliopsida</taxon>
        <taxon>eudicotyledons</taxon>
        <taxon>Gunneridae</taxon>
        <taxon>Pentapetalae</taxon>
        <taxon>rosids</taxon>
        <taxon>malvids</taxon>
        <taxon>Brassicales</taxon>
        <taxon>Brassicaceae</taxon>
        <taxon>Brassiceae</taxon>
        <taxon>Brassica</taxon>
    </lineage>
</organism>
<dbReference type="EMBL" id="QGKX02000004">
    <property type="protein sequence ID" value="KAF3598684.1"/>
    <property type="molecule type" value="Genomic_DNA"/>
</dbReference>
<gene>
    <name evidence="1" type="ORF">F2Q69_00036619</name>
</gene>
<reference evidence="1" key="1">
    <citation type="submission" date="2019-12" db="EMBL/GenBank/DDBJ databases">
        <title>Genome sequencing and annotation of Brassica cretica.</title>
        <authorList>
            <person name="Studholme D.J."/>
            <person name="Sarris P."/>
        </authorList>
    </citation>
    <scope>NUCLEOTIDE SEQUENCE</scope>
    <source>
        <strain evidence="1">PFS-109/04</strain>
        <tissue evidence="1">Leaf</tissue>
    </source>
</reference>
<proteinExistence type="predicted"/>
<name>A0A8S9SCW4_BRACR</name>
<comment type="caution">
    <text evidence="1">The sequence shown here is derived from an EMBL/GenBank/DDBJ whole genome shotgun (WGS) entry which is preliminary data.</text>
</comment>
<evidence type="ECO:0000313" key="2">
    <source>
        <dbReference type="Proteomes" id="UP000712600"/>
    </source>
</evidence>
<accession>A0A8S9SCW4</accession>
<dbReference type="Proteomes" id="UP000712600">
    <property type="component" value="Unassembled WGS sequence"/>
</dbReference>
<dbReference type="AlphaFoldDB" id="A0A8S9SCW4"/>
<protein>
    <submittedName>
        <fullName evidence="1">Uncharacterized protein</fullName>
    </submittedName>
</protein>